<keyword evidence="4 6" id="KW-1133">Transmembrane helix</keyword>
<comment type="subcellular location">
    <subcellularLocation>
        <location evidence="1 6">Membrane</location>
        <topology evidence="1 6">Multi-pass membrane protein</topology>
    </subcellularLocation>
</comment>
<dbReference type="OrthoDB" id="10009287at2759"/>
<evidence type="ECO:0000256" key="4">
    <source>
        <dbReference type="ARBA" id="ARBA00022989"/>
    </source>
</evidence>
<keyword evidence="7" id="KW-0675">Receptor</keyword>
<evidence type="ECO:0000256" key="2">
    <source>
        <dbReference type="ARBA" id="ARBA00008573"/>
    </source>
</evidence>
<dbReference type="STRING" id="35525.A0A0P5EEI3"/>
<evidence type="ECO:0000256" key="1">
    <source>
        <dbReference type="ARBA" id="ARBA00004141"/>
    </source>
</evidence>
<keyword evidence="3 6" id="KW-0812">Transmembrane</keyword>
<dbReference type="AlphaFoldDB" id="A0A0P5EEI3"/>
<sequence length="197" mass="22545">MVNFWERLLQRFQKALSEPGIINDVLTMAERNTEVDRIYTASGAIGFLAVYLVFGFGAQLVCNLIGFVYPAYASIKAIETKQKDDDTKWLTYWVVYACFGIVEFFSDILLSWFPFYWLGKCTFLVFCFAPTRWNGSTIIYHSIIQPVFLTYESEIDQVATTFSQEADQVAAKLTKALKPTLTESVQAFDARTSDNYF</sequence>
<keyword evidence="5 6" id="KW-0472">Membrane</keyword>
<gene>
    <name evidence="7" type="ORF">APZ42_006196</name>
</gene>
<evidence type="ECO:0000256" key="6">
    <source>
        <dbReference type="RuleBase" id="RU362006"/>
    </source>
</evidence>
<proteinExistence type="inferred from homology"/>
<feature type="transmembrane region" description="Helical" evidence="6">
    <location>
        <begin position="44"/>
        <end position="69"/>
    </location>
</feature>
<accession>A0A0P5EEI3</accession>
<dbReference type="InterPro" id="IPR004345">
    <property type="entry name" value="TB2_DP1_HVA22"/>
</dbReference>
<dbReference type="Pfam" id="PF03134">
    <property type="entry name" value="TB2_DP1_HVA22"/>
    <property type="match status" value="1"/>
</dbReference>
<evidence type="ECO:0000256" key="5">
    <source>
        <dbReference type="ARBA" id="ARBA00023136"/>
    </source>
</evidence>
<comment type="similarity">
    <text evidence="2 6">Belongs to the DP1 family.</text>
</comment>
<keyword evidence="8" id="KW-1185">Reference proteome</keyword>
<protein>
    <recommendedName>
        <fullName evidence="6">Receptor expression-enhancing protein</fullName>
    </recommendedName>
</protein>
<evidence type="ECO:0000313" key="7">
    <source>
        <dbReference type="EMBL" id="KZR98401.1"/>
    </source>
</evidence>
<dbReference type="PANTHER" id="PTHR12300:SF161">
    <property type="entry name" value="RECEPTOR EXPRESSION-ENHANCING PROTEIN"/>
    <property type="match status" value="1"/>
</dbReference>
<organism evidence="7 8">
    <name type="scientific">Daphnia magna</name>
    <dbReference type="NCBI Taxonomy" id="35525"/>
    <lineage>
        <taxon>Eukaryota</taxon>
        <taxon>Metazoa</taxon>
        <taxon>Ecdysozoa</taxon>
        <taxon>Arthropoda</taxon>
        <taxon>Crustacea</taxon>
        <taxon>Branchiopoda</taxon>
        <taxon>Diplostraca</taxon>
        <taxon>Cladocera</taxon>
        <taxon>Anomopoda</taxon>
        <taxon>Daphniidae</taxon>
        <taxon>Daphnia</taxon>
    </lineage>
</organism>
<evidence type="ECO:0000256" key="3">
    <source>
        <dbReference type="ARBA" id="ARBA00022692"/>
    </source>
</evidence>
<feature type="transmembrane region" description="Helical" evidence="6">
    <location>
        <begin position="90"/>
        <end position="117"/>
    </location>
</feature>
<name>A0A0P5EEI3_9CRUS</name>
<dbReference type="PANTHER" id="PTHR12300">
    <property type="entry name" value="HVA22-LIKE PROTEINS"/>
    <property type="match status" value="1"/>
</dbReference>
<reference evidence="7 8" key="1">
    <citation type="submission" date="2016-03" db="EMBL/GenBank/DDBJ databases">
        <title>EvidentialGene: Evidence-directed Construction of Genes on Genomes.</title>
        <authorList>
            <person name="Gilbert D.G."/>
            <person name="Choi J.-H."/>
            <person name="Mockaitis K."/>
            <person name="Colbourne J."/>
            <person name="Pfrender M."/>
        </authorList>
    </citation>
    <scope>NUCLEOTIDE SEQUENCE [LARGE SCALE GENOMIC DNA]</scope>
    <source>
        <strain evidence="7 8">Xinb3</strain>
        <tissue evidence="7">Complete organism</tissue>
    </source>
</reference>
<comment type="caution">
    <text evidence="7">The sequence shown here is derived from an EMBL/GenBank/DDBJ whole genome shotgun (WGS) entry which is preliminary data.</text>
</comment>
<dbReference type="EMBL" id="LRGB01017211">
    <property type="protein sequence ID" value="KZR98401.1"/>
    <property type="molecule type" value="Genomic_DNA"/>
</dbReference>
<evidence type="ECO:0000313" key="8">
    <source>
        <dbReference type="Proteomes" id="UP000076858"/>
    </source>
</evidence>
<dbReference type="Proteomes" id="UP000076858">
    <property type="component" value="Unassembled WGS sequence"/>
</dbReference>
<dbReference type="GO" id="GO:0016020">
    <property type="term" value="C:membrane"/>
    <property type="evidence" value="ECO:0007669"/>
    <property type="project" value="UniProtKB-SubCell"/>
</dbReference>